<evidence type="ECO:0000313" key="2">
    <source>
        <dbReference type="Proteomes" id="UP000501623"/>
    </source>
</evidence>
<proteinExistence type="predicted"/>
<dbReference type="KEGG" id="hts:HMJ29_11520"/>
<name>A0A6M6BIA8_9BACT</name>
<accession>A0A6M6BIA8</accession>
<gene>
    <name evidence="1" type="ORF">HMJ29_11520</name>
</gene>
<dbReference type="RefSeq" id="WP_171591629.1">
    <property type="nucleotide sequence ID" value="NZ_CP053538.1"/>
</dbReference>
<keyword evidence="2" id="KW-1185">Reference proteome</keyword>
<reference evidence="1 2" key="1">
    <citation type="submission" date="2020-05" db="EMBL/GenBank/DDBJ databases">
        <title>Complete genome sequence of Hymenobacter sp. TS19 in Coasted Sand Dune.</title>
        <authorList>
            <person name="Lee J.-H."/>
            <person name="Jung J.-H."/>
            <person name="Jeong S."/>
            <person name="Zhao L."/>
            <person name="Kim M.-K."/>
            <person name="Seo H.-S."/>
            <person name="Lim S."/>
        </authorList>
    </citation>
    <scope>NUCLEOTIDE SEQUENCE [LARGE SCALE GENOMIC DNA]</scope>
    <source>
        <strain evidence="1 2">TS19</strain>
    </source>
</reference>
<organism evidence="1 2">
    <name type="scientific">Hymenobacter taeanensis</name>
    <dbReference type="NCBI Taxonomy" id="2735321"/>
    <lineage>
        <taxon>Bacteria</taxon>
        <taxon>Pseudomonadati</taxon>
        <taxon>Bacteroidota</taxon>
        <taxon>Cytophagia</taxon>
        <taxon>Cytophagales</taxon>
        <taxon>Hymenobacteraceae</taxon>
        <taxon>Hymenobacter</taxon>
    </lineage>
</organism>
<dbReference type="EMBL" id="CP053538">
    <property type="protein sequence ID" value="QJX47534.1"/>
    <property type="molecule type" value="Genomic_DNA"/>
</dbReference>
<evidence type="ECO:0000313" key="1">
    <source>
        <dbReference type="EMBL" id="QJX47534.1"/>
    </source>
</evidence>
<protein>
    <submittedName>
        <fullName evidence="1">Uncharacterized protein</fullName>
    </submittedName>
</protein>
<sequence>MLLTHLHEAGFFQINWAASAPASGITYVRPSAQELVRVFIPVAGEGIEVYSGSLFESELRYRGPVHTQAELLRLVRNERRAM</sequence>
<dbReference type="AlphaFoldDB" id="A0A6M6BIA8"/>
<dbReference type="Proteomes" id="UP000501623">
    <property type="component" value="Chromosome"/>
</dbReference>